<dbReference type="Pfam" id="PF00593">
    <property type="entry name" value="TonB_dep_Rec_b-barrel"/>
    <property type="match status" value="1"/>
</dbReference>
<dbReference type="Proteomes" id="UP000249819">
    <property type="component" value="Unassembled WGS sequence"/>
</dbReference>
<dbReference type="InterPro" id="IPR000531">
    <property type="entry name" value="Beta-barrel_TonB"/>
</dbReference>
<dbReference type="Pfam" id="PF13715">
    <property type="entry name" value="CarbopepD_reg_2"/>
    <property type="match status" value="1"/>
</dbReference>
<comment type="caution">
    <text evidence="13">The sequence shown here is derived from an EMBL/GenBank/DDBJ whole genome shotgun (WGS) entry which is preliminary data.</text>
</comment>
<dbReference type="NCBIfam" id="TIGR04056">
    <property type="entry name" value="OMP_RagA_SusC"/>
    <property type="match status" value="1"/>
</dbReference>
<evidence type="ECO:0000256" key="5">
    <source>
        <dbReference type="ARBA" id="ARBA00023077"/>
    </source>
</evidence>
<dbReference type="InterPro" id="IPR036942">
    <property type="entry name" value="Beta-barrel_TonB_sf"/>
</dbReference>
<feature type="domain" description="TonB-dependent receptor-like beta-barrel" evidence="11">
    <location>
        <begin position="486"/>
        <end position="969"/>
    </location>
</feature>
<dbReference type="SUPFAM" id="SSF56935">
    <property type="entry name" value="Porins"/>
    <property type="match status" value="1"/>
</dbReference>
<dbReference type="OrthoDB" id="9768177at2"/>
<comment type="similarity">
    <text evidence="8 9">Belongs to the TonB-dependent receptor family.</text>
</comment>
<evidence type="ECO:0000256" key="6">
    <source>
        <dbReference type="ARBA" id="ARBA00023136"/>
    </source>
</evidence>
<evidence type="ECO:0000259" key="12">
    <source>
        <dbReference type="Pfam" id="PF07715"/>
    </source>
</evidence>
<evidence type="ECO:0000313" key="13">
    <source>
        <dbReference type="EMBL" id="RAJ83134.1"/>
    </source>
</evidence>
<gene>
    <name evidence="13" type="ORF">CLV59_10391</name>
</gene>
<dbReference type="Pfam" id="PF07715">
    <property type="entry name" value="Plug"/>
    <property type="match status" value="1"/>
</dbReference>
<evidence type="ECO:0000256" key="8">
    <source>
        <dbReference type="PROSITE-ProRule" id="PRU01360"/>
    </source>
</evidence>
<evidence type="ECO:0000256" key="10">
    <source>
        <dbReference type="SAM" id="SignalP"/>
    </source>
</evidence>
<feature type="chain" id="PRO_5016252881" evidence="10">
    <location>
        <begin position="22"/>
        <end position="1016"/>
    </location>
</feature>
<dbReference type="NCBIfam" id="TIGR04057">
    <property type="entry name" value="SusC_RagA_signa"/>
    <property type="match status" value="1"/>
</dbReference>
<keyword evidence="6 8" id="KW-0472">Membrane</keyword>
<evidence type="ECO:0000256" key="3">
    <source>
        <dbReference type="ARBA" id="ARBA00022452"/>
    </source>
</evidence>
<keyword evidence="3 8" id="KW-1134">Transmembrane beta strand</keyword>
<keyword evidence="7 8" id="KW-0998">Cell outer membrane</keyword>
<dbReference type="InterPro" id="IPR023997">
    <property type="entry name" value="TonB-dep_OMP_SusC/RagA_CS"/>
</dbReference>
<comment type="subcellular location">
    <subcellularLocation>
        <location evidence="1 8">Cell outer membrane</location>
        <topology evidence="1 8">Multi-pass membrane protein</topology>
    </subcellularLocation>
</comment>
<proteinExistence type="inferred from homology"/>
<dbReference type="FunFam" id="2.170.130.10:FF:000008">
    <property type="entry name" value="SusC/RagA family TonB-linked outer membrane protein"/>
    <property type="match status" value="1"/>
</dbReference>
<keyword evidence="14" id="KW-1185">Reference proteome</keyword>
<dbReference type="Gene3D" id="2.170.130.10">
    <property type="entry name" value="TonB-dependent receptor, plug domain"/>
    <property type="match status" value="1"/>
</dbReference>
<evidence type="ECO:0000259" key="11">
    <source>
        <dbReference type="Pfam" id="PF00593"/>
    </source>
</evidence>
<dbReference type="AlphaFoldDB" id="A0A327W546"/>
<dbReference type="GO" id="GO:0009279">
    <property type="term" value="C:cell outer membrane"/>
    <property type="evidence" value="ECO:0007669"/>
    <property type="project" value="UniProtKB-SubCell"/>
</dbReference>
<keyword evidence="4 8" id="KW-0812">Transmembrane</keyword>
<keyword evidence="10" id="KW-0732">Signal</keyword>
<evidence type="ECO:0000256" key="7">
    <source>
        <dbReference type="ARBA" id="ARBA00023237"/>
    </source>
</evidence>
<dbReference type="InterPro" id="IPR037066">
    <property type="entry name" value="Plug_dom_sf"/>
</dbReference>
<dbReference type="SUPFAM" id="SSF49464">
    <property type="entry name" value="Carboxypeptidase regulatory domain-like"/>
    <property type="match status" value="1"/>
</dbReference>
<dbReference type="InterPro" id="IPR012910">
    <property type="entry name" value="Plug_dom"/>
</dbReference>
<dbReference type="Gene3D" id="2.60.40.1120">
    <property type="entry name" value="Carboxypeptidase-like, regulatory domain"/>
    <property type="match status" value="1"/>
</dbReference>
<dbReference type="EMBL" id="QLMA01000003">
    <property type="protein sequence ID" value="RAJ83134.1"/>
    <property type="molecule type" value="Genomic_DNA"/>
</dbReference>
<reference evidence="13 14" key="1">
    <citation type="submission" date="2018-06" db="EMBL/GenBank/DDBJ databases">
        <title>Genomic Encyclopedia of Archaeal and Bacterial Type Strains, Phase II (KMG-II): from individual species to whole genera.</title>
        <authorList>
            <person name="Goeker M."/>
        </authorList>
    </citation>
    <scope>NUCLEOTIDE SEQUENCE [LARGE SCALE GENOMIC DNA]</scope>
    <source>
        <strain evidence="13 14">DSM 29821</strain>
    </source>
</reference>
<dbReference type="InterPro" id="IPR023996">
    <property type="entry name" value="TonB-dep_OMP_SusC/RagA"/>
</dbReference>
<dbReference type="PROSITE" id="PS52016">
    <property type="entry name" value="TONB_DEPENDENT_REC_3"/>
    <property type="match status" value="1"/>
</dbReference>
<dbReference type="RefSeq" id="WP_111591797.1">
    <property type="nucleotide sequence ID" value="NZ_QLMA01000003.1"/>
</dbReference>
<feature type="signal peptide" evidence="10">
    <location>
        <begin position="1"/>
        <end position="21"/>
    </location>
</feature>
<evidence type="ECO:0000256" key="1">
    <source>
        <dbReference type="ARBA" id="ARBA00004571"/>
    </source>
</evidence>
<evidence type="ECO:0000256" key="9">
    <source>
        <dbReference type="RuleBase" id="RU003357"/>
    </source>
</evidence>
<accession>A0A327W546</accession>
<evidence type="ECO:0000256" key="4">
    <source>
        <dbReference type="ARBA" id="ARBA00022692"/>
    </source>
</evidence>
<organism evidence="13 14">
    <name type="scientific">Chitinophaga dinghuensis</name>
    <dbReference type="NCBI Taxonomy" id="1539050"/>
    <lineage>
        <taxon>Bacteria</taxon>
        <taxon>Pseudomonadati</taxon>
        <taxon>Bacteroidota</taxon>
        <taxon>Chitinophagia</taxon>
        <taxon>Chitinophagales</taxon>
        <taxon>Chitinophagaceae</taxon>
        <taxon>Chitinophaga</taxon>
    </lineage>
</organism>
<sequence length="1016" mass="110444">MAARKFLLIVMMLFGVLSTQAQTRKLTGKVTGSDHSPLPGVTIQVIGSKIATVTSADGIFTLNIPTGTKPVLRVSYIGYEPLDYSPEGDNVTITLKEAVKSLSDVVVVGYGTTKRKDLTGSVSSIPIANTEKSPVFGTSQLLQGQVSGVQVTQTNAQPGSSFTVRIRGTNSITASSDPLYVIDGYAGADITTINPSDILSMDVLKDASATAIYGSRGANGVVIITTKQGSAGRNTVSVEAYHGWQQISRKLKMMDAKQFGQYLNTVLAYQGKPAAYTQQGIDTLGKGTDWQDEIFRVAPITNANVSFSGGNDGTKYFLGASYFDQDGIIINSGYKRGTVRFNLTRDISKKLRIGFNSSTSYTQQRLANVNTSGGAGGGTLLDALRISPIGPVKDANGNYTFIGANSEYLSQIGNPVAAAMLNTDKQRDLRVFANIYGEYEIVPGLKLRSSLGADYKDTREKIFRPTTTYLGSQTNGFASIEARSNYNWLTEHTLTYDKAINKNNAITAVGGYTYQTWLEDGSINTINNLTSNKYGTDNMNVGTPVPTQVLPVPRVMESFLARVNYRFMDKYLFTFSWRADGSSVFGPNKKWGYFPSGAFAWRVSDEKWMKNISQISDLKARLSYGAVGNQNIPPYLSLTQYTTNTYVLNGGRVVGVAANNIANADLGWETTKAFDFGIDLGLWKNRVSITADYYNKQTTDLLFGTTIPSTSGFTTVMANIGAVQNTGFEFAINTVNVQTAKVQWNTSFNISANRNKIKSLGSINYQPSGNVSSSVFPGGQNSGILKVGEPIGSFYGYQFGGIWQSVEQIKASGTKQNVKPGDPIYIDQNGDSALTADKDRVIIGHALPKFTYGFISNLSYGRWGLNVFLQGVQGQDILNVSKIEMENGAVFSNKFAYVATDSWHGAGTSNTLPAIGSGLRRASNITSDIVENGSFLRIKTVTLSYNLPLDKITRNVFKTANVYATVQNLYTFTHYSGYDPEVNTYSNSNGNYTSLNIDYNPYPNIRTYLVGVKFGF</sequence>
<dbReference type="InterPro" id="IPR008969">
    <property type="entry name" value="CarboxyPept-like_regulatory"/>
</dbReference>
<name>A0A327W546_9BACT</name>
<dbReference type="Gene3D" id="2.40.170.20">
    <property type="entry name" value="TonB-dependent receptor, beta-barrel domain"/>
    <property type="match status" value="1"/>
</dbReference>
<dbReference type="InterPro" id="IPR039426">
    <property type="entry name" value="TonB-dep_rcpt-like"/>
</dbReference>
<evidence type="ECO:0000313" key="14">
    <source>
        <dbReference type="Proteomes" id="UP000249819"/>
    </source>
</evidence>
<evidence type="ECO:0000256" key="2">
    <source>
        <dbReference type="ARBA" id="ARBA00022448"/>
    </source>
</evidence>
<protein>
    <submittedName>
        <fullName evidence="13">TonB-linked SusC/RagA family outer membrane protein</fullName>
    </submittedName>
</protein>
<keyword evidence="5 9" id="KW-0798">TonB box</keyword>
<feature type="domain" description="TonB-dependent receptor plug" evidence="12">
    <location>
        <begin position="115"/>
        <end position="221"/>
    </location>
</feature>
<keyword evidence="2 8" id="KW-0813">Transport</keyword>